<comment type="caution">
    <text evidence="2">The sequence shown here is derived from an EMBL/GenBank/DDBJ whole genome shotgun (WGS) entry which is preliminary data.</text>
</comment>
<dbReference type="GO" id="GO:0003676">
    <property type="term" value="F:nucleic acid binding"/>
    <property type="evidence" value="ECO:0007669"/>
    <property type="project" value="InterPro"/>
</dbReference>
<reference evidence="2 3" key="1">
    <citation type="journal article" date="2019" name="Commun. Biol.">
        <title>The bagworm genome reveals a unique fibroin gene that provides high tensile strength.</title>
        <authorList>
            <person name="Kono N."/>
            <person name="Nakamura H."/>
            <person name="Ohtoshi R."/>
            <person name="Tomita M."/>
            <person name="Numata K."/>
            <person name="Arakawa K."/>
        </authorList>
    </citation>
    <scope>NUCLEOTIDE SEQUENCE [LARGE SCALE GENOMIC DNA]</scope>
</reference>
<proteinExistence type="predicted"/>
<sequence>MKNLRYRTLTEYRYEVTSSAIAFLPVSKNYGSLFSLYNLLFSSSVRSSHYEISCSYPRDRQALVTALVSERPPSRRTETFIEVTTKFHIPAHRNMSGVPAPARRQTNALCYYDGMRYFNGALSFYNFNNDFPKLAAPPFPRTISVYAAMWPKLNFSTLRPAGQSRRAPARPRRRPPPPTPPAPADAAGDEALRPGWTVSPAVEGRAVDAPAIKLTPAYREKTKRETATAEWYPNNYLSLVLEKVREERPCIRILFYYGDASPHTARPITNYFLMLGKETKAHPPYGPDVASCNFYFFPRIKEELGRKLFTNAEEAISA</sequence>
<evidence type="ECO:0000256" key="1">
    <source>
        <dbReference type="SAM" id="MobiDB-lite"/>
    </source>
</evidence>
<dbReference type="OrthoDB" id="10017160at2759"/>
<evidence type="ECO:0008006" key="4">
    <source>
        <dbReference type="Google" id="ProtNLM"/>
    </source>
</evidence>
<accession>A0A4C1ZCT0</accession>
<feature type="region of interest" description="Disordered" evidence="1">
    <location>
        <begin position="160"/>
        <end position="191"/>
    </location>
</feature>
<evidence type="ECO:0000313" key="3">
    <source>
        <dbReference type="Proteomes" id="UP000299102"/>
    </source>
</evidence>
<name>A0A4C1ZCT0_EUMVA</name>
<dbReference type="Gene3D" id="3.30.420.10">
    <property type="entry name" value="Ribonuclease H-like superfamily/Ribonuclease H"/>
    <property type="match status" value="1"/>
</dbReference>
<dbReference type="AlphaFoldDB" id="A0A4C1ZCT0"/>
<evidence type="ECO:0000313" key="2">
    <source>
        <dbReference type="EMBL" id="GBP86386.1"/>
    </source>
</evidence>
<organism evidence="2 3">
    <name type="scientific">Eumeta variegata</name>
    <name type="common">Bagworm moth</name>
    <name type="synonym">Eumeta japonica</name>
    <dbReference type="NCBI Taxonomy" id="151549"/>
    <lineage>
        <taxon>Eukaryota</taxon>
        <taxon>Metazoa</taxon>
        <taxon>Ecdysozoa</taxon>
        <taxon>Arthropoda</taxon>
        <taxon>Hexapoda</taxon>
        <taxon>Insecta</taxon>
        <taxon>Pterygota</taxon>
        <taxon>Neoptera</taxon>
        <taxon>Endopterygota</taxon>
        <taxon>Lepidoptera</taxon>
        <taxon>Glossata</taxon>
        <taxon>Ditrysia</taxon>
        <taxon>Tineoidea</taxon>
        <taxon>Psychidae</taxon>
        <taxon>Oiketicinae</taxon>
        <taxon>Eumeta</taxon>
    </lineage>
</organism>
<protein>
    <recommendedName>
        <fullName evidence="4">Mariner Mos1 transposase</fullName>
    </recommendedName>
</protein>
<dbReference type="Proteomes" id="UP000299102">
    <property type="component" value="Unassembled WGS sequence"/>
</dbReference>
<dbReference type="EMBL" id="BGZK01001792">
    <property type="protein sequence ID" value="GBP86386.1"/>
    <property type="molecule type" value="Genomic_DNA"/>
</dbReference>
<keyword evidence="3" id="KW-1185">Reference proteome</keyword>
<gene>
    <name evidence="2" type="ORF">EVAR_63215_1</name>
</gene>
<dbReference type="InterPro" id="IPR036397">
    <property type="entry name" value="RNaseH_sf"/>
</dbReference>